<evidence type="ECO:0000313" key="1">
    <source>
        <dbReference type="EMBL" id="KXU90044.1"/>
    </source>
</evidence>
<comment type="caution">
    <text evidence="1">The sequence shown here is derived from an EMBL/GenBank/DDBJ whole genome shotgun (WGS) entry which is preliminary data.</text>
</comment>
<keyword evidence="2" id="KW-1185">Reference proteome</keyword>
<reference evidence="1 2" key="1">
    <citation type="journal article" date="2015" name="Int. J. Syst. Evol. Microbiol.">
        <title>Burkholderia monticola sp. nov., isolated from mountain soil.</title>
        <authorList>
            <person name="Baek I."/>
            <person name="Seo B."/>
            <person name="Lee I."/>
            <person name="Yi H."/>
            <person name="Chun J."/>
        </authorList>
    </citation>
    <scope>NUCLEOTIDE SEQUENCE [LARGE SCALE GENOMIC DNA]</scope>
    <source>
        <strain evidence="1 2">JC2948</strain>
    </source>
</reference>
<dbReference type="STRING" id="1399968.CI15_07700"/>
<organism evidence="1 2">
    <name type="scientific">Paraburkholderia monticola</name>
    <dbReference type="NCBI Taxonomy" id="1399968"/>
    <lineage>
        <taxon>Bacteria</taxon>
        <taxon>Pseudomonadati</taxon>
        <taxon>Pseudomonadota</taxon>
        <taxon>Betaproteobacteria</taxon>
        <taxon>Burkholderiales</taxon>
        <taxon>Burkholderiaceae</taxon>
        <taxon>Paraburkholderia</taxon>
    </lineage>
</organism>
<proteinExistence type="predicted"/>
<dbReference type="EMBL" id="LRBG01000004">
    <property type="protein sequence ID" value="KXU90044.1"/>
    <property type="molecule type" value="Genomic_DNA"/>
</dbReference>
<protein>
    <submittedName>
        <fullName evidence="1">Uncharacterized protein</fullName>
    </submittedName>
</protein>
<accession>A0A149PYI2</accession>
<dbReference type="Proteomes" id="UP000075613">
    <property type="component" value="Unassembled WGS sequence"/>
</dbReference>
<gene>
    <name evidence="1" type="ORF">CI15_07700</name>
</gene>
<sequence>MFVTSENNRLPVSEVPFVPEGTDVWGVVSQLVPRDVLILRVSPRRSRDMPTIVMMDLTGSAPSLDQFADGDTVLRGAAVLSTRQAREVEQWTLEPLSEIRVGATEYDSSSGQDGLLVTVTRFTTAAGRTFSVPYAVATRPARGTRLWRAKASATPASC</sequence>
<name>A0A149PYI2_9BURK</name>
<evidence type="ECO:0000313" key="2">
    <source>
        <dbReference type="Proteomes" id="UP000075613"/>
    </source>
</evidence>
<dbReference type="RefSeq" id="WP_062125790.1">
    <property type="nucleotide sequence ID" value="NZ_LRBG01000004.1"/>
</dbReference>
<dbReference type="AlphaFoldDB" id="A0A149PYI2"/>